<dbReference type="GO" id="GO:0005978">
    <property type="term" value="P:glycogen biosynthetic process"/>
    <property type="evidence" value="ECO:0007669"/>
    <property type="project" value="UniProtKB-UniRule"/>
</dbReference>
<dbReference type="EMBL" id="CP036267">
    <property type="protein sequence ID" value="QDT32098.1"/>
    <property type="molecule type" value="Genomic_DNA"/>
</dbReference>
<dbReference type="PANTHER" id="PTHR45825:SF11">
    <property type="entry name" value="ALPHA AMYLASE DOMAIN-CONTAINING PROTEIN"/>
    <property type="match status" value="1"/>
</dbReference>
<comment type="function">
    <text evidence="2 8">Synthesizes alpha-1,4-glucan chains using ADP-glucose.</text>
</comment>
<dbReference type="Pfam" id="PF00534">
    <property type="entry name" value="Glycos_transf_1"/>
    <property type="match status" value="1"/>
</dbReference>
<dbReference type="GO" id="GO:0004373">
    <property type="term" value="F:alpha-1,4-glucan glucosyltransferase (UDP-glucose donor) activity"/>
    <property type="evidence" value="ECO:0007669"/>
    <property type="project" value="InterPro"/>
</dbReference>
<dbReference type="InterPro" id="IPR011835">
    <property type="entry name" value="GS/SS"/>
</dbReference>
<evidence type="ECO:0000256" key="1">
    <source>
        <dbReference type="ARBA" id="ARBA00001478"/>
    </source>
</evidence>
<feature type="domain" description="Starch synthase catalytic" evidence="10">
    <location>
        <begin position="2"/>
        <end position="240"/>
    </location>
</feature>
<comment type="similarity">
    <text evidence="4 8">Belongs to the glycosyltransferase 1 family. Bacterial/plant glycogen synthase subfamily.</text>
</comment>
<dbReference type="NCBIfam" id="NF001899">
    <property type="entry name" value="PRK00654.1-2"/>
    <property type="match status" value="1"/>
</dbReference>
<evidence type="ECO:0000313" key="11">
    <source>
        <dbReference type="EMBL" id="QDT32098.1"/>
    </source>
</evidence>
<dbReference type="Pfam" id="PF08323">
    <property type="entry name" value="Glyco_transf_5"/>
    <property type="match status" value="1"/>
</dbReference>
<evidence type="ECO:0000259" key="9">
    <source>
        <dbReference type="Pfam" id="PF00534"/>
    </source>
</evidence>
<evidence type="ECO:0000256" key="8">
    <source>
        <dbReference type="HAMAP-Rule" id="MF_00484"/>
    </source>
</evidence>
<evidence type="ECO:0000256" key="3">
    <source>
        <dbReference type="ARBA" id="ARBA00004964"/>
    </source>
</evidence>
<dbReference type="SUPFAM" id="SSF53756">
    <property type="entry name" value="UDP-Glycosyltransferase/glycogen phosphorylase"/>
    <property type="match status" value="1"/>
</dbReference>
<keyword evidence="5 8" id="KW-0328">Glycosyltransferase</keyword>
<comment type="catalytic activity">
    <reaction evidence="1 8">
        <text>[(1-&gt;4)-alpha-D-glucosyl](n) + ADP-alpha-D-glucose = [(1-&gt;4)-alpha-D-glucosyl](n+1) + ADP + H(+)</text>
        <dbReference type="Rhea" id="RHEA:18189"/>
        <dbReference type="Rhea" id="RHEA-COMP:9584"/>
        <dbReference type="Rhea" id="RHEA-COMP:9587"/>
        <dbReference type="ChEBI" id="CHEBI:15378"/>
        <dbReference type="ChEBI" id="CHEBI:15444"/>
        <dbReference type="ChEBI" id="CHEBI:57498"/>
        <dbReference type="ChEBI" id="CHEBI:456216"/>
        <dbReference type="EC" id="2.4.1.21"/>
    </reaction>
</comment>
<evidence type="ECO:0000256" key="6">
    <source>
        <dbReference type="ARBA" id="ARBA00022679"/>
    </source>
</evidence>
<evidence type="ECO:0000313" key="12">
    <source>
        <dbReference type="Proteomes" id="UP000315724"/>
    </source>
</evidence>
<keyword evidence="7 8" id="KW-0320">Glycogen biosynthesis</keyword>
<dbReference type="OrthoDB" id="9808590at2"/>
<sequence>MRIMMVTSEAVPFAKTGGLADVATGLSKALVASEHEVALVMPCYRRHIPESDRGEIVGQVTFEMLHTTLTADIFETKIPDSEVRVFLVDRPHFFDRDGLYLENGHDYGDNAERFLFFSRAAVEVARHFFRPDIIHANDWQTGLVPGLILQEREHQGELGNIGTVYTIHNMAFHGEFPSLQMLNTGMNSRYFNWEQLEYFGNLNLLKGGIAMADIVTTVSPTYAKETCLPEFGYGLDPVLENRGEDYIGILNGVDMSIWNPESDPHIAMQYNFQNYKEGKAECKAALQREMGLPENPEAMVLGLVSRLTDQKGLDLITKKATQILNANVQFAFLGAGDPRYEKILLKLQQDYPDKVAVYIGFQEGLAHRIEAGSDAFLMPSSFEPCGLNQQYSQIYGTPPIVHAVGGLTDSVVDVQRHTLDNGTATGFVFREYDADHFLDTVWRAVGMFVHHTEDWNKLVLNSMVKDSSWDRIAQEYTDVYERVIAKLG</sequence>
<dbReference type="AlphaFoldDB" id="A0A517QKD8"/>
<gene>
    <name evidence="11" type="primary">glgA_1</name>
    <name evidence="8" type="synonym">glgA</name>
    <name evidence="11" type="ORF">Mal48_13390</name>
</gene>
<reference evidence="11 12" key="1">
    <citation type="submission" date="2019-02" db="EMBL/GenBank/DDBJ databases">
        <title>Deep-cultivation of Planctomycetes and their phenomic and genomic characterization uncovers novel biology.</title>
        <authorList>
            <person name="Wiegand S."/>
            <person name="Jogler M."/>
            <person name="Boedeker C."/>
            <person name="Pinto D."/>
            <person name="Vollmers J."/>
            <person name="Rivas-Marin E."/>
            <person name="Kohn T."/>
            <person name="Peeters S.H."/>
            <person name="Heuer A."/>
            <person name="Rast P."/>
            <person name="Oberbeckmann S."/>
            <person name="Bunk B."/>
            <person name="Jeske O."/>
            <person name="Meyerdierks A."/>
            <person name="Storesund J.E."/>
            <person name="Kallscheuer N."/>
            <person name="Luecker S."/>
            <person name="Lage O.M."/>
            <person name="Pohl T."/>
            <person name="Merkel B.J."/>
            <person name="Hornburger P."/>
            <person name="Mueller R.-W."/>
            <person name="Bruemmer F."/>
            <person name="Labrenz M."/>
            <person name="Spormann A.M."/>
            <person name="Op den Camp H."/>
            <person name="Overmann J."/>
            <person name="Amann R."/>
            <person name="Jetten M.S.M."/>
            <person name="Mascher T."/>
            <person name="Medema M.H."/>
            <person name="Devos D.P."/>
            <person name="Kaster A.-K."/>
            <person name="Ovreas L."/>
            <person name="Rohde M."/>
            <person name="Galperin M.Y."/>
            <person name="Jogler C."/>
        </authorList>
    </citation>
    <scope>NUCLEOTIDE SEQUENCE [LARGE SCALE GENOMIC DNA]</scope>
    <source>
        <strain evidence="11 12">Mal48</strain>
    </source>
</reference>
<evidence type="ECO:0000256" key="4">
    <source>
        <dbReference type="ARBA" id="ARBA00010281"/>
    </source>
</evidence>
<dbReference type="EC" id="2.4.1.21" evidence="8"/>
<dbReference type="NCBIfam" id="TIGR02095">
    <property type="entry name" value="glgA"/>
    <property type="match status" value="1"/>
</dbReference>
<name>A0A517QKD8_9PLAN</name>
<dbReference type="RefSeq" id="WP_145197151.1">
    <property type="nucleotide sequence ID" value="NZ_CP036267.1"/>
</dbReference>
<dbReference type="KEGG" id="tpol:Mal48_13390"/>
<dbReference type="Gene3D" id="3.40.50.2000">
    <property type="entry name" value="Glycogen Phosphorylase B"/>
    <property type="match status" value="2"/>
</dbReference>
<keyword evidence="12" id="KW-1185">Reference proteome</keyword>
<feature type="binding site" evidence="8">
    <location>
        <position position="15"/>
    </location>
    <ligand>
        <name>ADP-alpha-D-glucose</name>
        <dbReference type="ChEBI" id="CHEBI:57498"/>
    </ligand>
</feature>
<evidence type="ECO:0000256" key="2">
    <source>
        <dbReference type="ARBA" id="ARBA00002764"/>
    </source>
</evidence>
<dbReference type="InterPro" id="IPR013534">
    <property type="entry name" value="Starch_synth_cat_dom"/>
</dbReference>
<evidence type="ECO:0000256" key="7">
    <source>
        <dbReference type="ARBA" id="ARBA00023056"/>
    </source>
</evidence>
<protein>
    <recommendedName>
        <fullName evidence="8">Glycogen synthase</fullName>
        <ecNumber evidence="8">2.4.1.21</ecNumber>
    </recommendedName>
    <alternativeName>
        <fullName evidence="8">Starch [bacterial glycogen] synthase</fullName>
    </alternativeName>
</protein>
<feature type="domain" description="Glycosyl transferase family 1" evidence="9">
    <location>
        <begin position="295"/>
        <end position="441"/>
    </location>
</feature>
<dbReference type="GO" id="GO:0009011">
    <property type="term" value="F:alpha-1,4-glucan glucosyltransferase (ADP-glucose donor) activity"/>
    <property type="evidence" value="ECO:0007669"/>
    <property type="project" value="UniProtKB-UniRule"/>
</dbReference>
<evidence type="ECO:0000259" key="10">
    <source>
        <dbReference type="Pfam" id="PF08323"/>
    </source>
</evidence>
<dbReference type="HAMAP" id="MF_00484">
    <property type="entry name" value="Glycogen_synth"/>
    <property type="match status" value="1"/>
</dbReference>
<accession>A0A517QKD8</accession>
<keyword evidence="6 8" id="KW-0808">Transferase</keyword>
<organism evidence="11 12">
    <name type="scientific">Thalassoglobus polymorphus</name>
    <dbReference type="NCBI Taxonomy" id="2527994"/>
    <lineage>
        <taxon>Bacteria</taxon>
        <taxon>Pseudomonadati</taxon>
        <taxon>Planctomycetota</taxon>
        <taxon>Planctomycetia</taxon>
        <taxon>Planctomycetales</taxon>
        <taxon>Planctomycetaceae</taxon>
        <taxon>Thalassoglobus</taxon>
    </lineage>
</organism>
<dbReference type="UniPathway" id="UPA00164"/>
<dbReference type="InterPro" id="IPR001296">
    <property type="entry name" value="Glyco_trans_1"/>
</dbReference>
<dbReference type="CDD" id="cd03791">
    <property type="entry name" value="GT5_Glycogen_synthase_DULL1-like"/>
    <property type="match status" value="1"/>
</dbReference>
<dbReference type="PANTHER" id="PTHR45825">
    <property type="entry name" value="GRANULE-BOUND STARCH SYNTHASE 1, CHLOROPLASTIC/AMYLOPLASTIC"/>
    <property type="match status" value="1"/>
</dbReference>
<proteinExistence type="inferred from homology"/>
<evidence type="ECO:0000256" key="5">
    <source>
        <dbReference type="ARBA" id="ARBA00022676"/>
    </source>
</evidence>
<comment type="pathway">
    <text evidence="3 8">Glycan biosynthesis; glycogen biosynthesis.</text>
</comment>
<dbReference type="Proteomes" id="UP000315724">
    <property type="component" value="Chromosome"/>
</dbReference>